<dbReference type="AlphaFoldDB" id="A0A4U8Z0X5"/>
<evidence type="ECO:0000313" key="3">
    <source>
        <dbReference type="Proteomes" id="UP000294360"/>
    </source>
</evidence>
<accession>A0A4U8Z0X5</accession>
<evidence type="ECO:0000313" key="2">
    <source>
        <dbReference type="EMBL" id="VFU08929.1"/>
    </source>
</evidence>
<name>A0A4U8Z0X5_METTU</name>
<dbReference type="EMBL" id="LR536450">
    <property type="protein sequence ID" value="VFU08929.1"/>
    <property type="molecule type" value="Genomic_DNA"/>
</dbReference>
<reference evidence="2 3" key="1">
    <citation type="submission" date="2019-03" db="EMBL/GenBank/DDBJ databases">
        <authorList>
            <person name="Kox A.R. M."/>
        </authorList>
    </citation>
    <scope>NUCLEOTIDE SEQUENCE [LARGE SCALE GENOMIC DNA]</scope>
    <source>
        <strain evidence="2">MTUNDRAET4 annotated genome</strain>
    </source>
</reference>
<sequence length="20" mass="2200">MTHSPGGRRRSGNRFGNAEI</sequence>
<protein>
    <submittedName>
        <fullName evidence="2">Uncharacterized protein</fullName>
    </submittedName>
</protein>
<organism evidence="2 3">
    <name type="scientific">Methylocella tundrae</name>
    <dbReference type="NCBI Taxonomy" id="227605"/>
    <lineage>
        <taxon>Bacteria</taxon>
        <taxon>Pseudomonadati</taxon>
        <taxon>Pseudomonadota</taxon>
        <taxon>Alphaproteobacteria</taxon>
        <taxon>Hyphomicrobiales</taxon>
        <taxon>Beijerinckiaceae</taxon>
        <taxon>Methylocella</taxon>
    </lineage>
</organism>
<feature type="region of interest" description="Disordered" evidence="1">
    <location>
        <begin position="1"/>
        <end position="20"/>
    </location>
</feature>
<gene>
    <name evidence="2" type="ORF">MTUNDRAET4_2036</name>
</gene>
<dbReference type="Proteomes" id="UP000294360">
    <property type="component" value="Chromosome"/>
</dbReference>
<evidence type="ECO:0000256" key="1">
    <source>
        <dbReference type="SAM" id="MobiDB-lite"/>
    </source>
</evidence>
<feature type="compositionally biased region" description="Basic residues" evidence="1">
    <location>
        <begin position="1"/>
        <end position="12"/>
    </location>
</feature>
<proteinExistence type="predicted"/>
<dbReference type="KEGG" id="mtun:MTUNDRAET4_2036"/>